<evidence type="ECO:0000256" key="3">
    <source>
        <dbReference type="ARBA" id="ARBA00022670"/>
    </source>
</evidence>
<evidence type="ECO:0000256" key="4">
    <source>
        <dbReference type="ARBA" id="ARBA00022801"/>
    </source>
</evidence>
<dbReference type="RefSeq" id="WP_213408370.1">
    <property type="nucleotide sequence ID" value="NZ_CP074441.1"/>
</dbReference>
<dbReference type="InterPro" id="IPR001907">
    <property type="entry name" value="ClpP"/>
</dbReference>
<dbReference type="NCBIfam" id="NF045542">
    <property type="entry name" value="Clp_rel_HeadMat"/>
    <property type="match status" value="1"/>
</dbReference>
<evidence type="ECO:0000256" key="6">
    <source>
        <dbReference type="RuleBase" id="RU003567"/>
    </source>
</evidence>
<reference evidence="8 9" key="1">
    <citation type="submission" date="2022-10" db="EMBL/GenBank/DDBJ databases">
        <title>Weissella fermenti sp. nov., isolated from fermented cabbage.</title>
        <authorList>
            <person name="Lee J.K."/>
            <person name="Baek J.H."/>
            <person name="Choi D.G."/>
            <person name="Kim J.M."/>
            <person name="Jeon C.O."/>
        </authorList>
    </citation>
    <scope>NUCLEOTIDE SEQUENCE [LARGE SCALE GENOMIC DNA]</scope>
    <source>
        <strain evidence="8 9">KACC 18534</strain>
    </source>
</reference>
<evidence type="ECO:0000313" key="8">
    <source>
        <dbReference type="EMBL" id="MCW0953011.1"/>
    </source>
</evidence>
<dbReference type="Gene3D" id="3.90.226.10">
    <property type="entry name" value="2-enoyl-CoA Hydratase, Chain A, domain 1"/>
    <property type="match status" value="1"/>
</dbReference>
<comment type="caution">
    <text evidence="8">The sequence shown here is derived from an EMBL/GenBank/DDBJ whole genome shotgun (WGS) entry which is preliminary data.</text>
</comment>
<dbReference type="PANTHER" id="PTHR10381:SF70">
    <property type="entry name" value="ATP-DEPENDENT CLP PROTEASE PROTEOLYTIC SUBUNIT"/>
    <property type="match status" value="1"/>
</dbReference>
<evidence type="ECO:0000256" key="1">
    <source>
        <dbReference type="ARBA" id="ARBA00007039"/>
    </source>
</evidence>
<evidence type="ECO:0000256" key="7">
    <source>
        <dbReference type="SAM" id="MobiDB-lite"/>
    </source>
</evidence>
<protein>
    <recommendedName>
        <fullName evidence="6">ATP-dependent Clp protease proteolytic subunit</fullName>
    </recommendedName>
</protein>
<feature type="compositionally biased region" description="Basic and acidic residues" evidence="7">
    <location>
        <begin position="210"/>
        <end position="224"/>
    </location>
</feature>
<keyword evidence="2" id="KW-0963">Cytoplasm</keyword>
<evidence type="ECO:0000256" key="5">
    <source>
        <dbReference type="ARBA" id="ARBA00022825"/>
    </source>
</evidence>
<sequence>MIEIVGQIVSDDVAKAMRQEDLLVTSPADIKKALASEKADTVDVNINSGGGDVFAGSEIYSLLRASDKTVRVNVMSLAGSAASVIAMAGDKVLISPTGCIMIHNSFMEDGSDDPALLTINENMINAYTLKSKTSRADVKKMMEAETWLTAGQAIKLGFADDLMFDEKDKVKMVAQAKEIVMDNEEKKPVENTSESMLKEILDAVNSIKKTVEKDGKDTDEKVDEKPEDTETPATEANTDAVVNAIITKMFG</sequence>
<keyword evidence="9" id="KW-1185">Reference proteome</keyword>
<dbReference type="Pfam" id="PF00574">
    <property type="entry name" value="CLP_protease"/>
    <property type="match status" value="1"/>
</dbReference>
<dbReference type="SUPFAM" id="SSF52096">
    <property type="entry name" value="ClpP/crotonase"/>
    <property type="match status" value="1"/>
</dbReference>
<organism evidence="8 9">
    <name type="scientific">Weissella ceti</name>
    <dbReference type="NCBI Taxonomy" id="759620"/>
    <lineage>
        <taxon>Bacteria</taxon>
        <taxon>Bacillati</taxon>
        <taxon>Bacillota</taxon>
        <taxon>Bacilli</taxon>
        <taxon>Lactobacillales</taxon>
        <taxon>Lactobacillaceae</taxon>
        <taxon>Weissella</taxon>
    </lineage>
</organism>
<accession>A0ABT3E3L7</accession>
<feature type="region of interest" description="Disordered" evidence="7">
    <location>
        <begin position="210"/>
        <end position="237"/>
    </location>
</feature>
<comment type="similarity">
    <text evidence="1 6">Belongs to the peptidase S14 family.</text>
</comment>
<dbReference type="PRINTS" id="PR00127">
    <property type="entry name" value="CLPPROTEASEP"/>
</dbReference>
<evidence type="ECO:0000256" key="2">
    <source>
        <dbReference type="ARBA" id="ARBA00022490"/>
    </source>
</evidence>
<dbReference type="InterPro" id="IPR023562">
    <property type="entry name" value="ClpP/TepA"/>
</dbReference>
<dbReference type="Proteomes" id="UP001526225">
    <property type="component" value="Unassembled WGS sequence"/>
</dbReference>
<dbReference type="InterPro" id="IPR029045">
    <property type="entry name" value="ClpP/crotonase-like_dom_sf"/>
</dbReference>
<gene>
    <name evidence="8" type="ORF">OIT44_02855</name>
</gene>
<keyword evidence="5" id="KW-0720">Serine protease</keyword>
<proteinExistence type="inferred from homology"/>
<dbReference type="GO" id="GO:0006508">
    <property type="term" value="P:proteolysis"/>
    <property type="evidence" value="ECO:0007669"/>
    <property type="project" value="UniProtKB-KW"/>
</dbReference>
<evidence type="ECO:0000313" key="9">
    <source>
        <dbReference type="Proteomes" id="UP001526225"/>
    </source>
</evidence>
<keyword evidence="3 8" id="KW-0645">Protease</keyword>
<name>A0ABT3E3L7_9LACO</name>
<dbReference type="CDD" id="cd07016">
    <property type="entry name" value="S14_ClpP_1"/>
    <property type="match status" value="1"/>
</dbReference>
<dbReference type="EMBL" id="JAOZFE010000002">
    <property type="protein sequence ID" value="MCW0953011.1"/>
    <property type="molecule type" value="Genomic_DNA"/>
</dbReference>
<dbReference type="PANTHER" id="PTHR10381">
    <property type="entry name" value="ATP-DEPENDENT CLP PROTEASE PROTEOLYTIC SUBUNIT"/>
    <property type="match status" value="1"/>
</dbReference>
<dbReference type="GO" id="GO:0008233">
    <property type="term" value="F:peptidase activity"/>
    <property type="evidence" value="ECO:0007669"/>
    <property type="project" value="UniProtKB-KW"/>
</dbReference>
<keyword evidence="4" id="KW-0378">Hydrolase</keyword>